<protein>
    <recommendedName>
        <fullName evidence="4 6">dTDP-4-dehydrorhamnose reductase</fullName>
        <ecNumber evidence="3 6">1.1.1.133</ecNumber>
    </recommendedName>
</protein>
<feature type="domain" description="RmlD-like substrate binding" evidence="7">
    <location>
        <begin position="3"/>
        <end position="291"/>
    </location>
</feature>
<evidence type="ECO:0000256" key="4">
    <source>
        <dbReference type="ARBA" id="ARBA00017099"/>
    </source>
</evidence>
<dbReference type="InterPro" id="IPR029903">
    <property type="entry name" value="RmlD-like-bd"/>
</dbReference>
<evidence type="ECO:0000313" key="9">
    <source>
        <dbReference type="Proteomes" id="UP000295334"/>
    </source>
</evidence>
<accession>A0A4R1BNM2</accession>
<evidence type="ECO:0000256" key="2">
    <source>
        <dbReference type="ARBA" id="ARBA00010944"/>
    </source>
</evidence>
<dbReference type="InterPro" id="IPR005913">
    <property type="entry name" value="dTDP_dehydrorham_reduct"/>
</dbReference>
<dbReference type="Gene3D" id="3.40.50.720">
    <property type="entry name" value="NAD(P)-binding Rossmann-like Domain"/>
    <property type="match status" value="1"/>
</dbReference>
<dbReference type="EMBL" id="SJZI01000002">
    <property type="protein sequence ID" value="TCJ19149.1"/>
    <property type="molecule type" value="Genomic_DNA"/>
</dbReference>
<dbReference type="InterPro" id="IPR036291">
    <property type="entry name" value="NAD(P)-bd_dom_sf"/>
</dbReference>
<dbReference type="GO" id="GO:0008831">
    <property type="term" value="F:dTDP-4-dehydrorhamnose reductase activity"/>
    <property type="evidence" value="ECO:0007669"/>
    <property type="project" value="UniProtKB-EC"/>
</dbReference>
<evidence type="ECO:0000256" key="1">
    <source>
        <dbReference type="ARBA" id="ARBA00004781"/>
    </source>
</evidence>
<dbReference type="AlphaFoldDB" id="A0A4R1BNM2"/>
<dbReference type="PANTHER" id="PTHR10491:SF4">
    <property type="entry name" value="METHIONINE ADENOSYLTRANSFERASE 2 SUBUNIT BETA"/>
    <property type="match status" value="1"/>
</dbReference>
<dbReference type="RefSeq" id="WP_131446190.1">
    <property type="nucleotide sequence ID" value="NZ_SJZI01000002.1"/>
</dbReference>
<comment type="catalytic activity">
    <reaction evidence="5">
        <text>dTDP-beta-L-rhamnose + NADP(+) = dTDP-4-dehydro-beta-L-rhamnose + NADPH + H(+)</text>
        <dbReference type="Rhea" id="RHEA:21796"/>
        <dbReference type="ChEBI" id="CHEBI:15378"/>
        <dbReference type="ChEBI" id="CHEBI:57510"/>
        <dbReference type="ChEBI" id="CHEBI:57783"/>
        <dbReference type="ChEBI" id="CHEBI:58349"/>
        <dbReference type="ChEBI" id="CHEBI:62830"/>
        <dbReference type="EC" id="1.1.1.133"/>
    </reaction>
</comment>
<keyword evidence="6" id="KW-0560">Oxidoreductase</keyword>
<comment type="similarity">
    <text evidence="2 6">Belongs to the dTDP-4-dehydrorhamnose reductase family.</text>
</comment>
<dbReference type="SUPFAM" id="SSF51735">
    <property type="entry name" value="NAD(P)-binding Rossmann-fold domains"/>
    <property type="match status" value="1"/>
</dbReference>
<dbReference type="Pfam" id="PF04321">
    <property type="entry name" value="RmlD_sub_bind"/>
    <property type="match status" value="1"/>
</dbReference>
<reference evidence="8 9" key="1">
    <citation type="submission" date="2019-03" db="EMBL/GenBank/DDBJ databases">
        <authorList>
            <person name="Kim M.K.M."/>
        </authorList>
    </citation>
    <scope>NUCLEOTIDE SEQUENCE [LARGE SCALE GENOMIC DNA]</scope>
    <source>
        <strain evidence="8 9">17J68-12</strain>
    </source>
</reference>
<dbReference type="Proteomes" id="UP000295334">
    <property type="component" value="Unassembled WGS sequence"/>
</dbReference>
<dbReference type="CDD" id="cd05254">
    <property type="entry name" value="dTDP_HR_like_SDR_e"/>
    <property type="match status" value="1"/>
</dbReference>
<proteinExistence type="inferred from homology"/>
<evidence type="ECO:0000256" key="3">
    <source>
        <dbReference type="ARBA" id="ARBA00012929"/>
    </source>
</evidence>
<evidence type="ECO:0000256" key="5">
    <source>
        <dbReference type="ARBA" id="ARBA00048200"/>
    </source>
</evidence>
<dbReference type="UniPathway" id="UPA00124"/>
<evidence type="ECO:0000259" key="7">
    <source>
        <dbReference type="Pfam" id="PF04321"/>
    </source>
</evidence>
<evidence type="ECO:0000313" key="8">
    <source>
        <dbReference type="EMBL" id="TCJ19149.1"/>
    </source>
</evidence>
<keyword evidence="6" id="KW-0521">NADP</keyword>
<dbReference type="EC" id="1.1.1.133" evidence="3 6"/>
<comment type="function">
    <text evidence="6">Catalyzes the reduction of dTDP-6-deoxy-L-lyxo-4-hexulose to yield dTDP-L-rhamnose.</text>
</comment>
<sequence length="298" mass="32580">MRSILITGANGFVGSYLERRGSARNEIIATGSGAARIAFGPDTVYESTDITDPSAVKDLLARHQPAVIVHAAAISQPDLCEKDPALADRVNIDGTRNLLEAVAGSDAHFIFLSTDFVFDGKRGLYREEDPVGPVNYYGETKLAAERLVRQYPGLWSIARTVLVYGDPCGARGNLLTMVAGALREGRALRIFNDQLRTPTFVEDLADGILAIIDRRAGGTWHLSGEDVRTPYEMAMETAQLLELDASLITPITGRDMKELARRPQKTGFDISKAKKELAYAPTSFAEGLARTFCMEKER</sequence>
<evidence type="ECO:0000256" key="6">
    <source>
        <dbReference type="RuleBase" id="RU364082"/>
    </source>
</evidence>
<comment type="pathway">
    <text evidence="1 6">Carbohydrate biosynthesis; dTDP-L-rhamnose biosynthesis.</text>
</comment>
<dbReference type="PANTHER" id="PTHR10491">
    <property type="entry name" value="DTDP-4-DEHYDRORHAMNOSE REDUCTASE"/>
    <property type="match status" value="1"/>
</dbReference>
<gene>
    <name evidence="8" type="ORF">EPD60_01670</name>
</gene>
<comment type="caution">
    <text evidence="8">The sequence shown here is derived from an EMBL/GenBank/DDBJ whole genome shotgun (WGS) entry which is preliminary data.</text>
</comment>
<dbReference type="GO" id="GO:0019305">
    <property type="term" value="P:dTDP-rhamnose biosynthetic process"/>
    <property type="evidence" value="ECO:0007669"/>
    <property type="project" value="UniProtKB-UniPathway"/>
</dbReference>
<dbReference type="OrthoDB" id="9803892at2"/>
<keyword evidence="9" id="KW-1185">Reference proteome</keyword>
<name>A0A4R1BNM2_9BACT</name>
<organism evidence="8 9">
    <name type="scientific">Flaviaesturariibacter flavus</name>
    <dbReference type="NCBI Taxonomy" id="2502780"/>
    <lineage>
        <taxon>Bacteria</taxon>
        <taxon>Pseudomonadati</taxon>
        <taxon>Bacteroidota</taxon>
        <taxon>Chitinophagia</taxon>
        <taxon>Chitinophagales</taxon>
        <taxon>Chitinophagaceae</taxon>
        <taxon>Flaviaestuariibacter</taxon>
    </lineage>
</organism>